<evidence type="ECO:0000313" key="1">
    <source>
        <dbReference type="EMBL" id="WOL10916.1"/>
    </source>
</evidence>
<name>A0AAQ3KRU0_9LILI</name>
<evidence type="ECO:0000313" key="2">
    <source>
        <dbReference type="Proteomes" id="UP001327560"/>
    </source>
</evidence>
<accession>A0AAQ3KRU0</accession>
<dbReference type="EMBL" id="CP136895">
    <property type="protein sequence ID" value="WOL10916.1"/>
    <property type="molecule type" value="Genomic_DNA"/>
</dbReference>
<dbReference type="AlphaFoldDB" id="A0AAQ3KRU0"/>
<reference evidence="1 2" key="1">
    <citation type="submission" date="2023-10" db="EMBL/GenBank/DDBJ databases">
        <title>Chromosome-scale genome assembly provides insights into flower coloration mechanisms of Canna indica.</title>
        <authorList>
            <person name="Li C."/>
        </authorList>
    </citation>
    <scope>NUCLEOTIDE SEQUENCE [LARGE SCALE GENOMIC DNA]</scope>
    <source>
        <tissue evidence="1">Flower</tissue>
    </source>
</reference>
<keyword evidence="2" id="KW-1185">Reference proteome</keyword>
<dbReference type="Proteomes" id="UP001327560">
    <property type="component" value="Chromosome 6"/>
</dbReference>
<sequence length="65" mass="7362">MTRTWILVEELYMNISQSWSPGMDLLLYLIAANGTLMEMVATDWLKSDKQEDELGGRPGGIVQIM</sequence>
<organism evidence="1 2">
    <name type="scientific">Canna indica</name>
    <name type="common">Indian-shot</name>
    <dbReference type="NCBI Taxonomy" id="4628"/>
    <lineage>
        <taxon>Eukaryota</taxon>
        <taxon>Viridiplantae</taxon>
        <taxon>Streptophyta</taxon>
        <taxon>Embryophyta</taxon>
        <taxon>Tracheophyta</taxon>
        <taxon>Spermatophyta</taxon>
        <taxon>Magnoliopsida</taxon>
        <taxon>Liliopsida</taxon>
        <taxon>Zingiberales</taxon>
        <taxon>Cannaceae</taxon>
        <taxon>Canna</taxon>
    </lineage>
</organism>
<protein>
    <submittedName>
        <fullName evidence="1">Uncharacterized protein</fullName>
    </submittedName>
</protein>
<gene>
    <name evidence="1" type="ORF">Cni_G19675</name>
</gene>
<proteinExistence type="predicted"/>